<dbReference type="PROSITE" id="PS50835">
    <property type="entry name" value="IG_LIKE"/>
    <property type="match status" value="2"/>
</dbReference>
<evidence type="ECO:0000259" key="4">
    <source>
        <dbReference type="PROSITE" id="PS50835"/>
    </source>
</evidence>
<dbReference type="EMBL" id="SRMA01026236">
    <property type="protein sequence ID" value="TRY86239.1"/>
    <property type="molecule type" value="Genomic_DNA"/>
</dbReference>
<keyword evidence="3" id="KW-0812">Transmembrane</keyword>
<feature type="region of interest" description="Disordered" evidence="2">
    <location>
        <begin position="378"/>
        <end position="408"/>
    </location>
</feature>
<keyword evidence="3" id="KW-1133">Transmembrane helix</keyword>
<dbReference type="InterPro" id="IPR013783">
    <property type="entry name" value="Ig-like_fold"/>
</dbReference>
<evidence type="ECO:0000313" key="6">
    <source>
        <dbReference type="Proteomes" id="UP000316079"/>
    </source>
</evidence>
<dbReference type="SUPFAM" id="SSF48726">
    <property type="entry name" value="Immunoglobulin"/>
    <property type="match status" value="2"/>
</dbReference>
<organism evidence="5 6">
    <name type="scientific">Danionella cerebrum</name>
    <dbReference type="NCBI Taxonomy" id="2873325"/>
    <lineage>
        <taxon>Eukaryota</taxon>
        <taxon>Metazoa</taxon>
        <taxon>Chordata</taxon>
        <taxon>Craniata</taxon>
        <taxon>Vertebrata</taxon>
        <taxon>Euteleostomi</taxon>
        <taxon>Actinopterygii</taxon>
        <taxon>Neopterygii</taxon>
        <taxon>Teleostei</taxon>
        <taxon>Ostariophysi</taxon>
        <taxon>Cypriniformes</taxon>
        <taxon>Danionidae</taxon>
        <taxon>Danioninae</taxon>
        <taxon>Danionella</taxon>
    </lineage>
</organism>
<dbReference type="Proteomes" id="UP000316079">
    <property type="component" value="Unassembled WGS sequence"/>
</dbReference>
<dbReference type="OrthoDB" id="8822248at2759"/>
<dbReference type="InterPro" id="IPR003599">
    <property type="entry name" value="Ig_sub"/>
</dbReference>
<gene>
    <name evidence="5" type="ORF">DNTS_026412</name>
</gene>
<evidence type="ECO:0000256" key="1">
    <source>
        <dbReference type="ARBA" id="ARBA00023319"/>
    </source>
</evidence>
<dbReference type="InterPro" id="IPR036179">
    <property type="entry name" value="Ig-like_dom_sf"/>
</dbReference>
<dbReference type="InterPro" id="IPR007110">
    <property type="entry name" value="Ig-like_dom"/>
</dbReference>
<feature type="compositionally biased region" description="Basic and acidic residues" evidence="2">
    <location>
        <begin position="391"/>
        <end position="405"/>
    </location>
</feature>
<name>A0A553Q8I9_9TELE</name>
<feature type="compositionally biased region" description="Basic and acidic residues" evidence="2">
    <location>
        <begin position="16"/>
        <end position="61"/>
    </location>
</feature>
<keyword evidence="6" id="KW-1185">Reference proteome</keyword>
<dbReference type="InterPro" id="IPR013151">
    <property type="entry name" value="Immunoglobulin_dom"/>
</dbReference>
<feature type="transmembrane region" description="Helical" evidence="3">
    <location>
        <begin position="341"/>
        <end position="367"/>
    </location>
</feature>
<feature type="domain" description="Ig-like" evidence="4">
    <location>
        <begin position="151"/>
        <end position="236"/>
    </location>
</feature>
<keyword evidence="1" id="KW-0393">Immunoglobulin domain</keyword>
<dbReference type="AlphaFoldDB" id="A0A553Q8I9"/>
<dbReference type="STRING" id="623744.A0A553Q8I9"/>
<feature type="region of interest" description="Disordered" evidence="2">
    <location>
        <begin position="1"/>
        <end position="78"/>
    </location>
</feature>
<proteinExistence type="predicted"/>
<dbReference type="PANTHER" id="PTHR44991:SF1">
    <property type="entry name" value="IMMUNOGLOBULIN SUPERFAMILY MEMBER 5"/>
    <property type="match status" value="1"/>
</dbReference>
<evidence type="ECO:0000256" key="2">
    <source>
        <dbReference type="SAM" id="MobiDB-lite"/>
    </source>
</evidence>
<protein>
    <recommendedName>
        <fullName evidence="4">Ig-like domain-containing protein</fullName>
    </recommendedName>
</protein>
<dbReference type="PANTHER" id="PTHR44991">
    <property type="entry name" value="IMMUNOGLOBULIN SUPERFAMILY MEMBER 5"/>
    <property type="match status" value="1"/>
</dbReference>
<dbReference type="SMART" id="SM00409">
    <property type="entry name" value="IG"/>
    <property type="match status" value="2"/>
</dbReference>
<evidence type="ECO:0000256" key="3">
    <source>
        <dbReference type="SAM" id="Phobius"/>
    </source>
</evidence>
<dbReference type="Pfam" id="PF00047">
    <property type="entry name" value="ig"/>
    <property type="match status" value="1"/>
</dbReference>
<comment type="caution">
    <text evidence="5">The sequence shown here is derived from an EMBL/GenBank/DDBJ whole genome shotgun (WGS) entry which is preliminary data.</text>
</comment>
<keyword evidence="3" id="KW-0472">Membrane</keyword>
<accession>A0A553Q8I9</accession>
<reference evidence="5 6" key="1">
    <citation type="journal article" date="2019" name="Sci. Data">
        <title>Hybrid genome assembly and annotation of Danionella translucida.</title>
        <authorList>
            <person name="Kadobianskyi M."/>
            <person name="Schulze L."/>
            <person name="Schuelke M."/>
            <person name="Judkewitz B."/>
        </authorList>
    </citation>
    <scope>NUCLEOTIDE SEQUENCE [LARGE SCALE GENOMIC DNA]</scope>
    <source>
        <strain evidence="5 6">Bolton</strain>
    </source>
</reference>
<evidence type="ECO:0000313" key="5">
    <source>
        <dbReference type="EMBL" id="TRY86239.1"/>
    </source>
</evidence>
<dbReference type="Gene3D" id="2.60.40.10">
    <property type="entry name" value="Immunoglobulins"/>
    <property type="match status" value="2"/>
</dbReference>
<feature type="domain" description="Ig-like" evidence="4">
    <location>
        <begin position="241"/>
        <end position="329"/>
    </location>
</feature>
<sequence>MEKVMEDVQFQQNTPQEKERQEKKSKQKVKDPQKRNLRNLEHIKGEKAQTPERSRRKQPENKHKKPGQSSGQTTPKETEVADEHWFSAVFIRCLGFIPHGSIYFRTGDAGVKNGCLKAEVTACDGGGTTLHFTTLRVCSQLQPQNAVVLRGSKARFNCSSLQPQSIMTWTLNGRLVLTILESSGAILNSTERYSATNFSTSEVYKWEFLISNVQRSDAGDVNCQVLGGGAQAASLMVQERGSVEITDGNQTKTEGAETVFGCMATSWYPEPNMSWSVNGEMQGCNRSSVAWGSVFNSSCLLTFAALTNSSVQCLVSVPALGTPDRTTVFLTVVKPNKRDQMVLIATTVAFSAVALLFLIIYGIVFFCTRRKKKSSYQEEVRRAQVSSPKRTVTEDRGRENREHFTDGPVGLSNDGVWYTQNSQKLQGLDGYFEDNHRKHRHLTIV</sequence>